<dbReference type="AlphaFoldDB" id="A0A0H2S4Z4"/>
<dbReference type="OrthoDB" id="3365698at2759"/>
<organism evidence="2 3">
    <name type="scientific">Schizopora paradoxa</name>
    <dbReference type="NCBI Taxonomy" id="27342"/>
    <lineage>
        <taxon>Eukaryota</taxon>
        <taxon>Fungi</taxon>
        <taxon>Dikarya</taxon>
        <taxon>Basidiomycota</taxon>
        <taxon>Agaricomycotina</taxon>
        <taxon>Agaricomycetes</taxon>
        <taxon>Hymenochaetales</taxon>
        <taxon>Schizoporaceae</taxon>
        <taxon>Schizopora</taxon>
    </lineage>
</organism>
<dbReference type="InParanoid" id="A0A0H2S4Z4"/>
<dbReference type="EMBL" id="KQ085890">
    <property type="protein sequence ID" value="KLO18984.1"/>
    <property type="molecule type" value="Genomic_DNA"/>
</dbReference>
<accession>A0A0H2S4Z4</accession>
<sequence>MQNLEQVVHHVVLAGGWQNLNLWHPPGAQQNQDTVTANQPNDHPSISEQLKLERRKELSCPYKRFIEKGDLEDDSLFIDTAAVEEMTQVVGGLKENGGFLGNLTEWLNSSIPGSPASLNDGLKENTANVRLAKAKLIDFKHISEQFQKLSKCLEVTCAVAERRLCATQLRIGFASLPNELLTNILSLAIPSEEPDPTESRVSDGVSFRKSFWSAVTFSHVCDRFRRVALSSPKLWNKISDDMSQEEVKACLLRSGRIPLDICLASFPDVNKYPNFYLTGYFADFVLKSFDRWKRLEITTSPYRKRHLFTRRVGIKIGHLSKLEHSSSSLDGHFSVHTHAFPTSRKP</sequence>
<proteinExistence type="predicted"/>
<reference evidence="2 3" key="1">
    <citation type="submission" date="2015-04" db="EMBL/GenBank/DDBJ databases">
        <title>Complete genome sequence of Schizopora paradoxa KUC8140, a cosmopolitan wood degrader in East Asia.</title>
        <authorList>
            <consortium name="DOE Joint Genome Institute"/>
            <person name="Min B."/>
            <person name="Park H."/>
            <person name="Jang Y."/>
            <person name="Kim J.-J."/>
            <person name="Kim K.H."/>
            <person name="Pangilinan J."/>
            <person name="Lipzen A."/>
            <person name="Riley R."/>
            <person name="Grigoriev I.V."/>
            <person name="Spatafora J.W."/>
            <person name="Choi I.-G."/>
        </authorList>
    </citation>
    <scope>NUCLEOTIDE SEQUENCE [LARGE SCALE GENOMIC DNA]</scope>
    <source>
        <strain evidence="2 3">KUC8140</strain>
    </source>
</reference>
<feature type="region of interest" description="Disordered" evidence="1">
    <location>
        <begin position="26"/>
        <end position="45"/>
    </location>
</feature>
<evidence type="ECO:0000313" key="2">
    <source>
        <dbReference type="EMBL" id="KLO18984.1"/>
    </source>
</evidence>
<evidence type="ECO:0000256" key="1">
    <source>
        <dbReference type="SAM" id="MobiDB-lite"/>
    </source>
</evidence>
<protein>
    <submittedName>
        <fullName evidence="2">Uncharacterized protein</fullName>
    </submittedName>
</protein>
<evidence type="ECO:0000313" key="3">
    <source>
        <dbReference type="Proteomes" id="UP000053477"/>
    </source>
</evidence>
<gene>
    <name evidence="2" type="ORF">SCHPADRAFT_97615</name>
</gene>
<keyword evidence="3" id="KW-1185">Reference proteome</keyword>
<name>A0A0H2S4Z4_9AGAM</name>
<feature type="compositionally biased region" description="Polar residues" evidence="1">
    <location>
        <begin position="28"/>
        <end position="45"/>
    </location>
</feature>
<dbReference type="Proteomes" id="UP000053477">
    <property type="component" value="Unassembled WGS sequence"/>
</dbReference>
<dbReference type="Gene3D" id="1.20.1280.50">
    <property type="match status" value="1"/>
</dbReference>